<comment type="similarity">
    <text evidence="1">Belongs to the AHA1 family.</text>
</comment>
<evidence type="ECO:0000313" key="4">
    <source>
        <dbReference type="Proteomes" id="UP000640489"/>
    </source>
</evidence>
<evidence type="ECO:0000259" key="2">
    <source>
        <dbReference type="Pfam" id="PF08327"/>
    </source>
</evidence>
<evidence type="ECO:0000256" key="1">
    <source>
        <dbReference type="ARBA" id="ARBA00006817"/>
    </source>
</evidence>
<dbReference type="EMBL" id="JADKPN010000002">
    <property type="protein sequence ID" value="MBF4762721.1"/>
    <property type="molecule type" value="Genomic_DNA"/>
</dbReference>
<feature type="domain" description="Activator of Hsp90 ATPase homologue 1/2-like C-terminal" evidence="2">
    <location>
        <begin position="13"/>
        <end position="131"/>
    </location>
</feature>
<evidence type="ECO:0000313" key="3">
    <source>
        <dbReference type="EMBL" id="MBF4762721.1"/>
    </source>
</evidence>
<proteinExistence type="inferred from homology"/>
<protein>
    <submittedName>
        <fullName evidence="3">SRPBCC domain-containing protein</fullName>
    </submittedName>
</protein>
<dbReference type="Pfam" id="PF08327">
    <property type="entry name" value="AHSA1"/>
    <property type="match status" value="1"/>
</dbReference>
<dbReference type="RefSeq" id="WP_194705906.1">
    <property type="nucleotide sequence ID" value="NZ_JADKPN010000002.1"/>
</dbReference>
<dbReference type="InterPro" id="IPR023393">
    <property type="entry name" value="START-like_dom_sf"/>
</dbReference>
<dbReference type="Gene3D" id="3.30.530.20">
    <property type="match status" value="1"/>
</dbReference>
<gene>
    <name evidence="3" type="ORF">ISU07_06245</name>
</gene>
<accession>A0A930VBV1</accession>
<dbReference type="Proteomes" id="UP000640489">
    <property type="component" value="Unassembled WGS sequence"/>
</dbReference>
<dbReference type="CDD" id="cd07814">
    <property type="entry name" value="SRPBCC_CalC_Aha1-like"/>
    <property type="match status" value="1"/>
</dbReference>
<dbReference type="AlphaFoldDB" id="A0A930VBV1"/>
<dbReference type="SUPFAM" id="SSF55961">
    <property type="entry name" value="Bet v1-like"/>
    <property type="match status" value="1"/>
</dbReference>
<reference evidence="3" key="1">
    <citation type="submission" date="2020-11" db="EMBL/GenBank/DDBJ databases">
        <title>Nocardioides sp. nov., isolated from Soil of Cynanchum wilfordii Hemsley rhizosphere.</title>
        <authorList>
            <person name="Lee J.-S."/>
            <person name="Suh M.K."/>
            <person name="Kim J.-S."/>
        </authorList>
    </citation>
    <scope>NUCLEOTIDE SEQUENCE</scope>
    <source>
        <strain evidence="3">KCTC 19275</strain>
    </source>
</reference>
<name>A0A930VBV1_9ACTN</name>
<comment type="caution">
    <text evidence="3">The sequence shown here is derived from an EMBL/GenBank/DDBJ whole genome shotgun (WGS) entry which is preliminary data.</text>
</comment>
<organism evidence="3 4">
    <name type="scientific">Nocardioides islandensis</name>
    <dbReference type="NCBI Taxonomy" id="433663"/>
    <lineage>
        <taxon>Bacteria</taxon>
        <taxon>Bacillati</taxon>
        <taxon>Actinomycetota</taxon>
        <taxon>Actinomycetes</taxon>
        <taxon>Propionibacteriales</taxon>
        <taxon>Nocardioidaceae</taxon>
        <taxon>Nocardioides</taxon>
    </lineage>
</organism>
<dbReference type="InterPro" id="IPR013538">
    <property type="entry name" value="ASHA1/2-like_C"/>
</dbReference>
<sequence>MNTAPLEVTTHIAAPPEKVWPYFTDPARYALWMGTEVTLSPAAGGVYRVHMREGIEAHGEFVELDPPRRLVFTWGWQDHPVVPPGSTTVEVTLEATEDGTLVRLTHRGLPDPEFVAHHREGWESYLHRLAIVATGGDPGPDPNANMTL</sequence>
<keyword evidence="4" id="KW-1185">Reference proteome</keyword>